<organism evidence="3 4">
    <name type="scientific">Paenibacillus lactis</name>
    <dbReference type="NCBI Taxonomy" id="228574"/>
    <lineage>
        <taxon>Bacteria</taxon>
        <taxon>Bacillati</taxon>
        <taxon>Bacillota</taxon>
        <taxon>Bacilli</taxon>
        <taxon>Bacillales</taxon>
        <taxon>Paenibacillaceae</taxon>
        <taxon>Paenibacillus</taxon>
    </lineage>
</organism>
<keyword evidence="2" id="KW-0812">Transmembrane</keyword>
<keyword evidence="1" id="KW-0175">Coiled coil</keyword>
<evidence type="ECO:0000256" key="2">
    <source>
        <dbReference type="SAM" id="Phobius"/>
    </source>
</evidence>
<sequence>MNQTQGVGDVHDVNTLVSLQIQLARIEETLKPLAALVPSVADVKETSREALACAQQVKQKLEGLEAEFNQTKTIAEEALRKANAALETQKAQAEDQKWFKRTFYGVVITGVTGGIVAAVWAGIKLAALN</sequence>
<dbReference type="EMBL" id="JAGGKI010000004">
    <property type="protein sequence ID" value="MBP1892972.1"/>
    <property type="molecule type" value="Genomic_DNA"/>
</dbReference>
<feature type="transmembrane region" description="Helical" evidence="2">
    <location>
        <begin position="103"/>
        <end position="123"/>
    </location>
</feature>
<evidence type="ECO:0000313" key="4">
    <source>
        <dbReference type="Proteomes" id="UP000706926"/>
    </source>
</evidence>
<keyword evidence="2" id="KW-1133">Transmembrane helix</keyword>
<proteinExistence type="predicted"/>
<dbReference type="GO" id="GO:0016301">
    <property type="term" value="F:kinase activity"/>
    <property type="evidence" value="ECO:0007669"/>
    <property type="project" value="UniProtKB-KW"/>
</dbReference>
<feature type="coiled-coil region" evidence="1">
    <location>
        <begin position="47"/>
        <end position="96"/>
    </location>
</feature>
<comment type="caution">
    <text evidence="3">The sequence shown here is derived from an EMBL/GenBank/DDBJ whole genome shotgun (WGS) entry which is preliminary data.</text>
</comment>
<gene>
    <name evidence="3" type="ORF">J2Z18_002074</name>
</gene>
<evidence type="ECO:0000256" key="1">
    <source>
        <dbReference type="SAM" id="Coils"/>
    </source>
</evidence>
<name>A0ABS4F9R3_9BACL</name>
<reference evidence="3 4" key="1">
    <citation type="submission" date="2021-03" db="EMBL/GenBank/DDBJ databases">
        <title>Genomic Encyclopedia of Type Strains, Phase IV (KMG-IV): sequencing the most valuable type-strain genomes for metagenomic binning, comparative biology and taxonomic classification.</title>
        <authorList>
            <person name="Goeker M."/>
        </authorList>
    </citation>
    <scope>NUCLEOTIDE SEQUENCE [LARGE SCALE GENOMIC DNA]</scope>
    <source>
        <strain evidence="3 4">DSM 15596</strain>
    </source>
</reference>
<accession>A0ABS4F9R3</accession>
<keyword evidence="4" id="KW-1185">Reference proteome</keyword>
<dbReference type="Proteomes" id="UP000706926">
    <property type="component" value="Unassembled WGS sequence"/>
</dbReference>
<keyword evidence="3" id="KW-0418">Kinase</keyword>
<protein>
    <submittedName>
        <fullName evidence="3">Nitrogen fixation/metabolism regulation signal transduction histidine kinase</fullName>
    </submittedName>
</protein>
<dbReference type="GeneID" id="95404089"/>
<dbReference type="RefSeq" id="WP_210094627.1">
    <property type="nucleotide sequence ID" value="NZ_DMBX01000007.1"/>
</dbReference>
<evidence type="ECO:0000313" key="3">
    <source>
        <dbReference type="EMBL" id="MBP1892972.1"/>
    </source>
</evidence>
<keyword evidence="2" id="KW-0472">Membrane</keyword>
<keyword evidence="3" id="KW-0808">Transferase</keyword>